<evidence type="ECO:0000256" key="8">
    <source>
        <dbReference type="ARBA" id="ARBA00022989"/>
    </source>
</evidence>
<proteinExistence type="inferred from homology"/>
<feature type="transmembrane region" description="Helical" evidence="14">
    <location>
        <begin position="217"/>
        <end position="238"/>
    </location>
</feature>
<evidence type="ECO:0000256" key="14">
    <source>
        <dbReference type="HAMAP-Rule" id="MF_01006"/>
    </source>
</evidence>
<evidence type="ECO:0000256" key="7">
    <source>
        <dbReference type="ARBA" id="ARBA00022801"/>
    </source>
</evidence>
<feature type="transmembrane region" description="Helical" evidence="14">
    <location>
        <begin position="144"/>
        <end position="164"/>
    </location>
</feature>
<comment type="similarity">
    <text evidence="2 14">Belongs to the UppP family.</text>
</comment>
<dbReference type="EMBL" id="FOGB01000009">
    <property type="protein sequence ID" value="SEQ85797.1"/>
    <property type="molecule type" value="Genomic_DNA"/>
</dbReference>
<keyword evidence="10 14" id="KW-0046">Antibiotic resistance</keyword>
<dbReference type="AlphaFoldDB" id="A0A1H9JGB2"/>
<dbReference type="GO" id="GO:0005886">
    <property type="term" value="C:plasma membrane"/>
    <property type="evidence" value="ECO:0007669"/>
    <property type="project" value="UniProtKB-SubCell"/>
</dbReference>
<feature type="transmembrane region" description="Helical" evidence="14">
    <location>
        <begin position="85"/>
        <end position="103"/>
    </location>
</feature>
<keyword evidence="8 14" id="KW-1133">Transmembrane helix</keyword>
<protein>
    <recommendedName>
        <fullName evidence="4 14">Undecaprenyl-diphosphatase</fullName>
        <ecNumber evidence="3 14">3.6.1.27</ecNumber>
    </recommendedName>
    <alternativeName>
        <fullName evidence="12 14">Bacitracin resistance protein</fullName>
    </alternativeName>
    <alternativeName>
        <fullName evidence="11 14">Undecaprenyl pyrophosphate phosphatase</fullName>
    </alternativeName>
</protein>
<dbReference type="GO" id="GO:0046677">
    <property type="term" value="P:response to antibiotic"/>
    <property type="evidence" value="ECO:0007669"/>
    <property type="project" value="UniProtKB-UniRule"/>
</dbReference>
<dbReference type="Proteomes" id="UP000198749">
    <property type="component" value="Unassembled WGS sequence"/>
</dbReference>
<evidence type="ECO:0000313" key="15">
    <source>
        <dbReference type="EMBL" id="SEQ85797.1"/>
    </source>
</evidence>
<evidence type="ECO:0000256" key="11">
    <source>
        <dbReference type="ARBA" id="ARBA00032707"/>
    </source>
</evidence>
<feature type="transmembrane region" description="Helical" evidence="14">
    <location>
        <begin position="184"/>
        <end position="205"/>
    </location>
</feature>
<dbReference type="EC" id="3.6.1.27" evidence="3 14"/>
<evidence type="ECO:0000256" key="9">
    <source>
        <dbReference type="ARBA" id="ARBA00023136"/>
    </source>
</evidence>
<organism evidence="15 16">
    <name type="scientific">Amphritea atlantica</name>
    <dbReference type="NCBI Taxonomy" id="355243"/>
    <lineage>
        <taxon>Bacteria</taxon>
        <taxon>Pseudomonadati</taxon>
        <taxon>Pseudomonadota</taxon>
        <taxon>Gammaproteobacteria</taxon>
        <taxon>Oceanospirillales</taxon>
        <taxon>Oceanospirillaceae</taxon>
        <taxon>Amphritea</taxon>
    </lineage>
</organism>
<evidence type="ECO:0000256" key="12">
    <source>
        <dbReference type="ARBA" id="ARBA00032932"/>
    </source>
</evidence>
<reference evidence="16" key="1">
    <citation type="submission" date="2016-10" db="EMBL/GenBank/DDBJ databases">
        <authorList>
            <person name="Varghese N."/>
            <person name="Submissions S."/>
        </authorList>
    </citation>
    <scope>NUCLEOTIDE SEQUENCE [LARGE SCALE GENOMIC DNA]</scope>
    <source>
        <strain evidence="16">DSM 18887</strain>
    </source>
</reference>
<evidence type="ECO:0000256" key="2">
    <source>
        <dbReference type="ARBA" id="ARBA00010621"/>
    </source>
</evidence>
<dbReference type="RefSeq" id="WP_091359893.1">
    <property type="nucleotide sequence ID" value="NZ_AP025284.1"/>
</dbReference>
<comment type="miscellaneous">
    <text evidence="14">Bacitracin is thought to be involved in the inhibition of peptidoglycan synthesis by sequestering undecaprenyl diphosphate, thereby reducing the pool of lipid carrier available.</text>
</comment>
<dbReference type="GO" id="GO:0071555">
    <property type="term" value="P:cell wall organization"/>
    <property type="evidence" value="ECO:0007669"/>
    <property type="project" value="UniProtKB-KW"/>
</dbReference>
<evidence type="ECO:0000256" key="10">
    <source>
        <dbReference type="ARBA" id="ARBA00023251"/>
    </source>
</evidence>
<name>A0A1H9JGB2_9GAMM</name>
<evidence type="ECO:0000256" key="13">
    <source>
        <dbReference type="ARBA" id="ARBA00047594"/>
    </source>
</evidence>
<keyword evidence="9 14" id="KW-0472">Membrane</keyword>
<accession>A0A1H9JGB2</accession>
<keyword evidence="14" id="KW-0961">Cell wall biogenesis/degradation</keyword>
<gene>
    <name evidence="14" type="primary">uppP</name>
    <name evidence="15" type="ORF">SAMN03080615_02986</name>
</gene>
<evidence type="ECO:0000256" key="3">
    <source>
        <dbReference type="ARBA" id="ARBA00012374"/>
    </source>
</evidence>
<feature type="transmembrane region" description="Helical" evidence="14">
    <location>
        <begin position="109"/>
        <end position="132"/>
    </location>
</feature>
<keyword evidence="5 14" id="KW-1003">Cell membrane</keyword>
<keyword evidence="14" id="KW-0133">Cell shape</keyword>
<keyword evidence="7 14" id="KW-0378">Hydrolase</keyword>
<dbReference type="NCBIfam" id="TIGR00753">
    <property type="entry name" value="undec_PP_bacA"/>
    <property type="match status" value="1"/>
</dbReference>
<comment type="catalytic activity">
    <reaction evidence="13 14">
        <text>di-trans,octa-cis-undecaprenyl diphosphate + H2O = di-trans,octa-cis-undecaprenyl phosphate + phosphate + H(+)</text>
        <dbReference type="Rhea" id="RHEA:28094"/>
        <dbReference type="ChEBI" id="CHEBI:15377"/>
        <dbReference type="ChEBI" id="CHEBI:15378"/>
        <dbReference type="ChEBI" id="CHEBI:43474"/>
        <dbReference type="ChEBI" id="CHEBI:58405"/>
        <dbReference type="ChEBI" id="CHEBI:60392"/>
        <dbReference type="EC" id="3.6.1.27"/>
    </reaction>
</comment>
<comment type="function">
    <text evidence="14">Catalyzes the dephosphorylation of undecaprenyl diphosphate (UPP). Confers resistance to bacitracin.</text>
</comment>
<dbReference type="Pfam" id="PF02673">
    <property type="entry name" value="BacA"/>
    <property type="match status" value="1"/>
</dbReference>
<dbReference type="InterPro" id="IPR003824">
    <property type="entry name" value="UppP"/>
</dbReference>
<sequence length="267" mass="29229">MDWFQVVFLALLQGLTEFLPISSSAHLILPSQLFGWVDQGLAFDVGVHIGSLTAVMIYFRQDIWRMIVAWTSSLVGRGSSTDSRLAWYVIWATLPAVVAGFIFESAVDHYGRSILVIAGATLVFGALLWWADFSRTEVRPLEKITLKDVIIIGLAQAVALIPGTSRSGITITAGLMLGLNRQSAARFSFLLSIPVILGAGLLKGLELMKTGTADEWTMVLSGTVLAAISAYACIHLFLKWLDKVGMLPFVIYRMLLGFVLLGVYFII</sequence>
<feature type="transmembrane region" description="Helical" evidence="14">
    <location>
        <begin position="244"/>
        <end position="266"/>
    </location>
</feature>
<keyword evidence="14" id="KW-0573">Peptidoglycan synthesis</keyword>
<evidence type="ECO:0000256" key="5">
    <source>
        <dbReference type="ARBA" id="ARBA00022475"/>
    </source>
</evidence>
<dbReference type="HAMAP" id="MF_01006">
    <property type="entry name" value="Undec_diphosphatase"/>
    <property type="match status" value="1"/>
</dbReference>
<dbReference type="STRING" id="355243.SAMN03080615_02986"/>
<dbReference type="OrthoDB" id="9808289at2"/>
<dbReference type="GO" id="GO:0050380">
    <property type="term" value="F:undecaprenyl-diphosphatase activity"/>
    <property type="evidence" value="ECO:0007669"/>
    <property type="project" value="UniProtKB-UniRule"/>
</dbReference>
<keyword evidence="6 14" id="KW-0812">Transmembrane</keyword>
<dbReference type="GO" id="GO:0009252">
    <property type="term" value="P:peptidoglycan biosynthetic process"/>
    <property type="evidence" value="ECO:0007669"/>
    <property type="project" value="UniProtKB-KW"/>
</dbReference>
<dbReference type="PANTHER" id="PTHR30622:SF4">
    <property type="entry name" value="UNDECAPRENYL-DIPHOSPHATASE"/>
    <property type="match status" value="1"/>
</dbReference>
<dbReference type="GO" id="GO:0008360">
    <property type="term" value="P:regulation of cell shape"/>
    <property type="evidence" value="ECO:0007669"/>
    <property type="project" value="UniProtKB-KW"/>
</dbReference>
<dbReference type="PANTHER" id="PTHR30622">
    <property type="entry name" value="UNDECAPRENYL-DIPHOSPHATASE"/>
    <property type="match status" value="1"/>
</dbReference>
<evidence type="ECO:0000313" key="16">
    <source>
        <dbReference type="Proteomes" id="UP000198749"/>
    </source>
</evidence>
<keyword evidence="16" id="KW-1185">Reference proteome</keyword>
<evidence type="ECO:0000256" key="6">
    <source>
        <dbReference type="ARBA" id="ARBA00022692"/>
    </source>
</evidence>
<evidence type="ECO:0000256" key="1">
    <source>
        <dbReference type="ARBA" id="ARBA00004651"/>
    </source>
</evidence>
<evidence type="ECO:0000256" key="4">
    <source>
        <dbReference type="ARBA" id="ARBA00021581"/>
    </source>
</evidence>
<dbReference type="NCBIfam" id="NF001393">
    <property type="entry name" value="PRK00281.2-4"/>
    <property type="match status" value="1"/>
</dbReference>
<comment type="subcellular location">
    <subcellularLocation>
        <location evidence="1 14">Cell membrane</location>
        <topology evidence="1 14">Multi-pass membrane protein</topology>
    </subcellularLocation>
</comment>